<keyword evidence="12" id="KW-1185">Reference proteome</keyword>
<dbReference type="EMBL" id="SKBQ01000018">
    <property type="protein sequence ID" value="TPX16378.1"/>
    <property type="molecule type" value="Genomic_DNA"/>
</dbReference>
<keyword evidence="4 9" id="KW-0732">Signal</keyword>
<evidence type="ECO:0000256" key="6">
    <source>
        <dbReference type="ARBA" id="ARBA00023180"/>
    </source>
</evidence>
<gene>
    <name evidence="11" type="ORF">E0L32_004027</name>
</gene>
<evidence type="ECO:0000256" key="3">
    <source>
        <dbReference type="ARBA" id="ARBA00022622"/>
    </source>
</evidence>
<dbReference type="GO" id="GO:0098552">
    <property type="term" value="C:side of membrane"/>
    <property type="evidence" value="ECO:0007669"/>
    <property type="project" value="UniProtKB-KW"/>
</dbReference>
<name>A0A507BI77_9PEZI</name>
<evidence type="ECO:0000256" key="8">
    <source>
        <dbReference type="SAM" id="MobiDB-lite"/>
    </source>
</evidence>
<accession>A0A507BI77</accession>
<dbReference type="GeneID" id="41971474"/>
<evidence type="ECO:0000256" key="9">
    <source>
        <dbReference type="SAM" id="SignalP"/>
    </source>
</evidence>
<comment type="subcellular location">
    <subcellularLocation>
        <location evidence="1">Cell membrane</location>
        <topology evidence="1">Lipid-anchor</topology>
        <topology evidence="1">GPI-anchor</topology>
    </subcellularLocation>
</comment>
<evidence type="ECO:0000256" key="1">
    <source>
        <dbReference type="ARBA" id="ARBA00004609"/>
    </source>
</evidence>
<evidence type="ECO:0000256" key="5">
    <source>
        <dbReference type="ARBA" id="ARBA00023136"/>
    </source>
</evidence>
<keyword evidence="3" id="KW-0336">GPI-anchor</keyword>
<dbReference type="Pfam" id="PF20238">
    <property type="entry name" value="BIM1-like_dom"/>
    <property type="match status" value="1"/>
</dbReference>
<organism evidence="11 12">
    <name type="scientific">Thyridium curvatum</name>
    <dbReference type="NCBI Taxonomy" id="1093900"/>
    <lineage>
        <taxon>Eukaryota</taxon>
        <taxon>Fungi</taxon>
        <taxon>Dikarya</taxon>
        <taxon>Ascomycota</taxon>
        <taxon>Pezizomycotina</taxon>
        <taxon>Sordariomycetes</taxon>
        <taxon>Sordariomycetidae</taxon>
        <taxon>Thyridiales</taxon>
        <taxon>Thyridiaceae</taxon>
        <taxon>Thyridium</taxon>
    </lineage>
</organism>
<feature type="domain" description="Copper acquisition factor BIM1-like" evidence="10">
    <location>
        <begin position="19"/>
        <end position="154"/>
    </location>
</feature>
<feature type="signal peptide" evidence="9">
    <location>
        <begin position="1"/>
        <end position="20"/>
    </location>
</feature>
<evidence type="ECO:0000256" key="4">
    <source>
        <dbReference type="ARBA" id="ARBA00022729"/>
    </source>
</evidence>
<feature type="region of interest" description="Disordered" evidence="8">
    <location>
        <begin position="173"/>
        <end position="193"/>
    </location>
</feature>
<feature type="chain" id="PRO_5021380930" description="Copper acquisition factor BIM1-like domain-containing protein" evidence="9">
    <location>
        <begin position="21"/>
        <end position="226"/>
    </location>
</feature>
<keyword evidence="2" id="KW-1003">Cell membrane</keyword>
<dbReference type="OrthoDB" id="5333578at2759"/>
<dbReference type="InParanoid" id="A0A507BI77"/>
<dbReference type="Proteomes" id="UP000319257">
    <property type="component" value="Unassembled WGS sequence"/>
</dbReference>
<evidence type="ECO:0000313" key="12">
    <source>
        <dbReference type="Proteomes" id="UP000319257"/>
    </source>
</evidence>
<evidence type="ECO:0000256" key="2">
    <source>
        <dbReference type="ARBA" id="ARBA00022475"/>
    </source>
</evidence>
<dbReference type="InterPro" id="IPR046530">
    <property type="entry name" value="BIM1-like_dom"/>
</dbReference>
<keyword evidence="7" id="KW-0449">Lipoprotein</keyword>
<sequence length="226" mass="22877">MMAVKSLALALAAGAHLASAHFGLVYPPWRTDSLNSKDPSISQWTYPYWPLDGGSLKLGLHHAWEYIFINLGLAANAAGDVTNFNISLTPQFLNSSGKGDLCIPQLKLPAAFKPAEGARASIQVVTVGAEGSALYNCADIRFTANATVLKGDACPANPNITYYPVKQQTANGTLADGSGSGSGSGGSGGNSSAGGGKSAGSLAGVDKTALASVVGLTAALVYGLGF</sequence>
<feature type="compositionally biased region" description="Gly residues" evidence="8">
    <location>
        <begin position="178"/>
        <end position="193"/>
    </location>
</feature>
<comment type="caution">
    <text evidence="11">The sequence shown here is derived from an EMBL/GenBank/DDBJ whole genome shotgun (WGS) entry which is preliminary data.</text>
</comment>
<dbReference type="CDD" id="cd21176">
    <property type="entry name" value="LPMO_auxiliary-like"/>
    <property type="match status" value="1"/>
</dbReference>
<protein>
    <recommendedName>
        <fullName evidence="10">Copper acquisition factor BIM1-like domain-containing protein</fullName>
    </recommendedName>
</protein>
<evidence type="ECO:0000256" key="7">
    <source>
        <dbReference type="ARBA" id="ARBA00023288"/>
    </source>
</evidence>
<dbReference type="GO" id="GO:0005886">
    <property type="term" value="C:plasma membrane"/>
    <property type="evidence" value="ECO:0007669"/>
    <property type="project" value="UniProtKB-SubCell"/>
</dbReference>
<keyword evidence="6" id="KW-0325">Glycoprotein</keyword>
<dbReference type="PANTHER" id="PTHR34992:SF2">
    <property type="entry name" value="COPPER ACQUISITION FACTOR BIM1-LIKE DOMAIN-CONTAINING PROTEIN"/>
    <property type="match status" value="1"/>
</dbReference>
<proteinExistence type="predicted"/>
<evidence type="ECO:0000313" key="11">
    <source>
        <dbReference type="EMBL" id="TPX16378.1"/>
    </source>
</evidence>
<dbReference type="PANTHER" id="PTHR34992">
    <property type="entry name" value="HYPHAL ANASTAMOSIS-7 PROTEIN"/>
    <property type="match status" value="1"/>
</dbReference>
<evidence type="ECO:0000259" key="10">
    <source>
        <dbReference type="Pfam" id="PF20238"/>
    </source>
</evidence>
<keyword evidence="5" id="KW-0472">Membrane</keyword>
<dbReference type="AlphaFoldDB" id="A0A507BI77"/>
<reference evidence="11 12" key="1">
    <citation type="submission" date="2019-06" db="EMBL/GenBank/DDBJ databases">
        <title>Draft genome sequence of the filamentous fungus Phialemoniopsis curvata isolated from diesel fuel.</title>
        <authorList>
            <person name="Varaljay V.A."/>
            <person name="Lyon W.J."/>
            <person name="Crouch A.L."/>
            <person name="Drake C.E."/>
            <person name="Hollomon J.M."/>
            <person name="Nadeau L.J."/>
            <person name="Nunn H.S."/>
            <person name="Stevenson B.S."/>
            <person name="Bojanowski C.L."/>
            <person name="Crookes-Goodson W.J."/>
        </authorList>
    </citation>
    <scope>NUCLEOTIDE SEQUENCE [LARGE SCALE GENOMIC DNA]</scope>
    <source>
        <strain evidence="11 12">D216</strain>
    </source>
</reference>
<dbReference type="RefSeq" id="XP_030998089.1">
    <property type="nucleotide sequence ID" value="XM_031138392.1"/>
</dbReference>
<dbReference type="InterPro" id="IPR046936">
    <property type="entry name" value="BIM1-like"/>
</dbReference>